<evidence type="ECO:0000313" key="2">
    <source>
        <dbReference type="Proteomes" id="UP001242903"/>
    </source>
</evidence>
<dbReference type="Proteomes" id="UP001242903">
    <property type="component" value="Unassembled WGS sequence"/>
</dbReference>
<dbReference type="EMBL" id="JAUCAQ010000025">
    <property type="protein sequence ID" value="MDM7647278.1"/>
    <property type="molecule type" value="Genomic_DNA"/>
</dbReference>
<dbReference type="Gene3D" id="3.40.50.300">
    <property type="entry name" value="P-loop containing nucleotide triphosphate hydrolases"/>
    <property type="match status" value="1"/>
</dbReference>
<dbReference type="InterPro" id="IPR027417">
    <property type="entry name" value="P-loop_NTPase"/>
</dbReference>
<evidence type="ECO:0000313" key="1">
    <source>
        <dbReference type="EMBL" id="MDM7647278.1"/>
    </source>
</evidence>
<reference evidence="1 2" key="1">
    <citation type="submission" date="2023-06" db="EMBL/GenBank/DDBJ databases">
        <title>Draft Genome Sequences of lactic acid bacteria strains isolated from fermented milk products.</title>
        <authorList>
            <person name="Elcheninov A.G."/>
            <person name="Klyukina A."/>
            <person name="Zayulina K.S."/>
            <person name="Gavirova L.A."/>
            <person name="Shcherbakova P.A."/>
            <person name="Shestakov A.I."/>
            <person name="Kublanov I.V."/>
            <person name="Kochetkova T.V."/>
        </authorList>
    </citation>
    <scope>NUCLEOTIDE SEQUENCE [LARGE SCALE GENOMIC DNA]</scope>
    <source>
        <strain evidence="1 2">TOM.81</strain>
    </source>
</reference>
<proteinExistence type="predicted"/>
<dbReference type="RefSeq" id="WP_289457043.1">
    <property type="nucleotide sequence ID" value="NZ_JAUCAQ010000025.1"/>
</dbReference>
<name>A0ABT7S137_9LACO</name>
<accession>A0ABT7S137</accession>
<protein>
    <submittedName>
        <fullName evidence="1">Zeta toxin family protein</fullName>
    </submittedName>
</protein>
<comment type="caution">
    <text evidence="1">The sequence shown here is derived from an EMBL/GenBank/DDBJ whole genome shotgun (WGS) entry which is preliminary data.</text>
</comment>
<gene>
    <name evidence="1" type="ORF">QUE93_09650</name>
</gene>
<keyword evidence="2" id="KW-1185">Reference proteome</keyword>
<sequence length="166" mass="19316">MENILVIVRGNSASGKTFLSNKIQKHYDYDKCLLLHQDVIRRDILHANDHQNTPAVKLIDNLIDYGLSNYPITIVEGILRRDVYGDMLNKIVKRQLPNSLVYYLDIPFETTVKYDKTKPEPFGVETLKSWWRSNDYLGVNDRLLNNGETLTFLPRIISDIKEHIEL</sequence>
<organism evidence="1 2">
    <name type="scientific">Leuconostoc falkenbergense</name>
    <dbReference type="NCBI Taxonomy" id="2766470"/>
    <lineage>
        <taxon>Bacteria</taxon>
        <taxon>Bacillati</taxon>
        <taxon>Bacillota</taxon>
        <taxon>Bacilli</taxon>
        <taxon>Lactobacillales</taxon>
        <taxon>Lactobacillaceae</taxon>
        <taxon>Leuconostoc</taxon>
    </lineage>
</organism>
<dbReference type="SUPFAM" id="SSF52540">
    <property type="entry name" value="P-loop containing nucleoside triphosphate hydrolases"/>
    <property type="match status" value="1"/>
</dbReference>